<dbReference type="AlphaFoldDB" id="A0A1I0GSF8"/>
<name>A0A1I0GSF8_9BACI</name>
<organism evidence="1 2">
    <name type="scientific">Salinibacillus kushneri</name>
    <dbReference type="NCBI Taxonomy" id="237682"/>
    <lineage>
        <taxon>Bacteria</taxon>
        <taxon>Bacillati</taxon>
        <taxon>Bacillota</taxon>
        <taxon>Bacilli</taxon>
        <taxon>Bacillales</taxon>
        <taxon>Bacillaceae</taxon>
        <taxon>Salinibacillus</taxon>
    </lineage>
</organism>
<keyword evidence="2" id="KW-1185">Reference proteome</keyword>
<reference evidence="2" key="1">
    <citation type="submission" date="2016-10" db="EMBL/GenBank/DDBJ databases">
        <authorList>
            <person name="Varghese N."/>
            <person name="Submissions S."/>
        </authorList>
    </citation>
    <scope>NUCLEOTIDE SEQUENCE [LARGE SCALE GENOMIC DNA]</scope>
    <source>
        <strain evidence="2">CGMCC 1.3566</strain>
    </source>
</reference>
<dbReference type="RefSeq" id="WP_177167281.1">
    <property type="nucleotide sequence ID" value="NZ_FOHJ01000007.1"/>
</dbReference>
<sequence length="56" mass="6843">MHYYYNPEVNLLLINQSNETEELLYDENAHPFTVPKIGPRPPYYCYPRYEPYYPII</sequence>
<dbReference type="EMBL" id="FOHJ01000007">
    <property type="protein sequence ID" value="SET74030.1"/>
    <property type="molecule type" value="Genomic_DNA"/>
</dbReference>
<proteinExistence type="predicted"/>
<dbReference type="Proteomes" id="UP000199095">
    <property type="component" value="Unassembled WGS sequence"/>
</dbReference>
<evidence type="ECO:0000313" key="2">
    <source>
        <dbReference type="Proteomes" id="UP000199095"/>
    </source>
</evidence>
<evidence type="ECO:0000313" key="1">
    <source>
        <dbReference type="EMBL" id="SET74030.1"/>
    </source>
</evidence>
<gene>
    <name evidence="1" type="ORF">SAMN05421676_107143</name>
</gene>
<protein>
    <submittedName>
        <fullName evidence="1">Uncharacterized protein</fullName>
    </submittedName>
</protein>
<accession>A0A1I0GSF8</accession>